<comment type="caution">
    <text evidence="7">The sequence shown here is derived from an EMBL/GenBank/DDBJ whole genome shotgun (WGS) entry which is preliminary data.</text>
</comment>
<keyword evidence="4 6" id="KW-1133">Transmembrane helix</keyword>
<organism evidence="7 8">
    <name type="scientific">Bariatricus massiliensis</name>
    <dbReference type="NCBI Taxonomy" id="1745713"/>
    <lineage>
        <taxon>Bacteria</taxon>
        <taxon>Bacillati</taxon>
        <taxon>Bacillota</taxon>
        <taxon>Clostridia</taxon>
        <taxon>Lachnospirales</taxon>
        <taxon>Lachnospiraceae</taxon>
        <taxon>Bariatricus</taxon>
    </lineage>
</organism>
<feature type="transmembrane region" description="Helical" evidence="6">
    <location>
        <begin position="12"/>
        <end position="30"/>
    </location>
</feature>
<sequence length="130" mass="14159">MGKTDNTVLREMIAVMVLYGIILQVVCLLIPGDRIRMAAGLWLGVAAGVGMAVHMKNSLDEALDRGEAGAQKYMQKSYAVRYITVVVVFVAAAGLHIANVLTLFFGVMGLKISAYLQPAMHKLFLKFKKS</sequence>
<protein>
    <submittedName>
        <fullName evidence="7">ATP synthase subunit I</fullName>
    </submittedName>
</protein>
<evidence type="ECO:0000256" key="1">
    <source>
        <dbReference type="ARBA" id="ARBA00004651"/>
    </source>
</evidence>
<keyword evidence="5 6" id="KW-0472">Membrane</keyword>
<gene>
    <name evidence="7" type="ORF">LIZ65_16620</name>
</gene>
<evidence type="ECO:0000313" key="8">
    <source>
        <dbReference type="Proteomes" id="UP001299546"/>
    </source>
</evidence>
<name>A0ABS8DMG9_9FIRM</name>
<dbReference type="InterPro" id="IPR005598">
    <property type="entry name" value="ATP_synth_I"/>
</dbReference>
<accession>A0ABS8DMG9</accession>
<keyword evidence="2" id="KW-1003">Cell membrane</keyword>
<feature type="transmembrane region" description="Helical" evidence="6">
    <location>
        <begin position="82"/>
        <end position="110"/>
    </location>
</feature>
<dbReference type="Pfam" id="PF03899">
    <property type="entry name" value="ATP-synt_I"/>
    <property type="match status" value="1"/>
</dbReference>
<evidence type="ECO:0000256" key="5">
    <source>
        <dbReference type="ARBA" id="ARBA00023136"/>
    </source>
</evidence>
<evidence type="ECO:0000256" key="3">
    <source>
        <dbReference type="ARBA" id="ARBA00022692"/>
    </source>
</evidence>
<evidence type="ECO:0000256" key="4">
    <source>
        <dbReference type="ARBA" id="ARBA00022989"/>
    </source>
</evidence>
<keyword evidence="3 6" id="KW-0812">Transmembrane</keyword>
<evidence type="ECO:0000256" key="2">
    <source>
        <dbReference type="ARBA" id="ARBA00022475"/>
    </source>
</evidence>
<reference evidence="7 8" key="1">
    <citation type="submission" date="2021-10" db="EMBL/GenBank/DDBJ databases">
        <title>Collection of gut derived symbiotic bacterial strains cultured from healthy donors.</title>
        <authorList>
            <person name="Lin H."/>
            <person name="Littmann E."/>
            <person name="Kohout C."/>
            <person name="Pamer E.G."/>
        </authorList>
    </citation>
    <scope>NUCLEOTIDE SEQUENCE [LARGE SCALE GENOMIC DNA]</scope>
    <source>
        <strain evidence="7 8">DFI.1.165</strain>
    </source>
</reference>
<keyword evidence="8" id="KW-1185">Reference proteome</keyword>
<evidence type="ECO:0000313" key="7">
    <source>
        <dbReference type="EMBL" id="MCB7388914.1"/>
    </source>
</evidence>
<proteinExistence type="predicted"/>
<evidence type="ECO:0000256" key="6">
    <source>
        <dbReference type="SAM" id="Phobius"/>
    </source>
</evidence>
<feature type="transmembrane region" description="Helical" evidence="6">
    <location>
        <begin position="37"/>
        <end position="55"/>
    </location>
</feature>
<dbReference type="RefSeq" id="WP_066733427.1">
    <property type="nucleotide sequence ID" value="NZ_JAJCIQ010000016.1"/>
</dbReference>
<dbReference type="Proteomes" id="UP001299546">
    <property type="component" value="Unassembled WGS sequence"/>
</dbReference>
<dbReference type="EMBL" id="JAJCIS010000016">
    <property type="protein sequence ID" value="MCB7388914.1"/>
    <property type="molecule type" value="Genomic_DNA"/>
</dbReference>
<comment type="subcellular location">
    <subcellularLocation>
        <location evidence="1">Cell membrane</location>
        <topology evidence="1">Multi-pass membrane protein</topology>
    </subcellularLocation>
</comment>